<dbReference type="InterPro" id="IPR018828">
    <property type="entry name" value="RRG7"/>
</dbReference>
<dbReference type="EMBL" id="CP118381">
    <property type="protein sequence ID" value="WFD45166.1"/>
    <property type="molecule type" value="Genomic_DNA"/>
</dbReference>
<dbReference type="Gene3D" id="3.40.1350.10">
    <property type="match status" value="1"/>
</dbReference>
<keyword evidence="2" id="KW-0496">Mitochondrion</keyword>
<evidence type="ECO:0000313" key="3">
    <source>
        <dbReference type="EMBL" id="WFD45166.1"/>
    </source>
</evidence>
<dbReference type="PANTHER" id="PTHR28133:SF1">
    <property type="entry name" value="REQUIRED FOR RESPIRATORY GROWTH PROTEIN 7, MITOCHONDRIAL"/>
    <property type="match status" value="1"/>
</dbReference>
<sequence length="202" mass="22533">MSTLRGTAYEQATLRVLQGWLRMNVYRTGGANDSGMDLCGWWAPHRLSNKSGTHSEDQAKMRVIVQCKALAKPVGPSIVRELEGTLIRAVWNKFEPYNDAFGLEDIQPTEAPLIGVLTSLSGFSKQSMLQAQSSRLPMLLLHLTSPHADFRDMQCAGFIWNQALAQGILQKRFDVAWIQRASQKSKHNKPEVVLYHDGIAVA</sequence>
<organism evidence="3 4">
    <name type="scientific">Malassezia psittaci</name>
    <dbReference type="NCBI Taxonomy" id="1821823"/>
    <lineage>
        <taxon>Eukaryota</taxon>
        <taxon>Fungi</taxon>
        <taxon>Dikarya</taxon>
        <taxon>Basidiomycota</taxon>
        <taxon>Ustilaginomycotina</taxon>
        <taxon>Malasseziomycetes</taxon>
        <taxon>Malasseziales</taxon>
        <taxon>Malasseziaceae</taxon>
        <taxon>Malassezia</taxon>
    </lineage>
</organism>
<dbReference type="InterPro" id="IPR011856">
    <property type="entry name" value="tRNA_endonuc-like_dom_sf"/>
</dbReference>
<reference evidence="3" key="1">
    <citation type="submission" date="2023-02" db="EMBL/GenBank/DDBJ databases">
        <title>Mating type loci evolution in Malassezia.</title>
        <authorList>
            <person name="Coelho M.A."/>
        </authorList>
    </citation>
    <scope>NUCLEOTIDE SEQUENCE</scope>
    <source>
        <strain evidence="3">CBS 14136</strain>
    </source>
</reference>
<name>A0AAF0JMJ0_9BASI</name>
<dbReference type="PANTHER" id="PTHR28133">
    <property type="entry name" value="REQUIRED FOR RESPIRATORY GROWTH PROTEIN 7, MITOCHONDRIAL"/>
    <property type="match status" value="1"/>
</dbReference>
<protein>
    <recommendedName>
        <fullName evidence="5">Restriction endonuclease type IV Mrr domain-containing protein</fullName>
    </recommendedName>
</protein>
<keyword evidence="4" id="KW-1185">Reference proteome</keyword>
<dbReference type="GO" id="GO:0003676">
    <property type="term" value="F:nucleic acid binding"/>
    <property type="evidence" value="ECO:0007669"/>
    <property type="project" value="InterPro"/>
</dbReference>
<evidence type="ECO:0000256" key="1">
    <source>
        <dbReference type="ARBA" id="ARBA00004173"/>
    </source>
</evidence>
<comment type="subcellular location">
    <subcellularLocation>
        <location evidence="1">Mitochondrion</location>
    </subcellularLocation>
</comment>
<dbReference type="AlphaFoldDB" id="A0AAF0JMJ0"/>
<evidence type="ECO:0000313" key="4">
    <source>
        <dbReference type="Proteomes" id="UP001214628"/>
    </source>
</evidence>
<dbReference type="Proteomes" id="UP001214628">
    <property type="component" value="Chromosome 7"/>
</dbReference>
<dbReference type="GO" id="GO:0005739">
    <property type="term" value="C:mitochondrion"/>
    <property type="evidence" value="ECO:0007669"/>
    <property type="project" value="UniProtKB-SubCell"/>
</dbReference>
<gene>
    <name evidence="3" type="ORF">MPSI1_003844</name>
</gene>
<accession>A0AAF0JMJ0</accession>
<evidence type="ECO:0008006" key="5">
    <source>
        <dbReference type="Google" id="ProtNLM"/>
    </source>
</evidence>
<evidence type="ECO:0000256" key="2">
    <source>
        <dbReference type="ARBA" id="ARBA00023128"/>
    </source>
</evidence>
<proteinExistence type="predicted"/>
<dbReference type="Pfam" id="PF10356">
    <property type="entry name" value="RRG7"/>
    <property type="match status" value="1"/>
</dbReference>